<feature type="region of interest" description="Disordered" evidence="1">
    <location>
        <begin position="1"/>
        <end position="24"/>
    </location>
</feature>
<dbReference type="EnsemblFungi" id="EJT80710">
    <property type="protein sequence ID" value="EJT80710"/>
    <property type="gene ID" value="GGTG_00704"/>
</dbReference>
<protein>
    <submittedName>
        <fullName evidence="2 3">Uncharacterized protein</fullName>
    </submittedName>
</protein>
<reference evidence="2" key="2">
    <citation type="submission" date="2010-07" db="EMBL/GenBank/DDBJ databases">
        <authorList>
            <consortium name="The Broad Institute Genome Sequencing Platform"/>
            <consortium name="Broad Institute Genome Sequencing Center for Infectious Disease"/>
            <person name="Ma L.-J."/>
            <person name="Dead R."/>
            <person name="Young S."/>
            <person name="Zeng Q."/>
            <person name="Koehrsen M."/>
            <person name="Alvarado L."/>
            <person name="Berlin A."/>
            <person name="Chapman S.B."/>
            <person name="Chen Z."/>
            <person name="Freedman E."/>
            <person name="Gellesch M."/>
            <person name="Goldberg J."/>
            <person name="Griggs A."/>
            <person name="Gujja S."/>
            <person name="Heilman E.R."/>
            <person name="Heiman D."/>
            <person name="Hepburn T."/>
            <person name="Howarth C."/>
            <person name="Jen D."/>
            <person name="Larson L."/>
            <person name="Mehta T."/>
            <person name="Neiman D."/>
            <person name="Pearson M."/>
            <person name="Roberts A."/>
            <person name="Saif S."/>
            <person name="Shea T."/>
            <person name="Shenoy N."/>
            <person name="Sisk P."/>
            <person name="Stolte C."/>
            <person name="Sykes S."/>
            <person name="Walk T."/>
            <person name="White J."/>
            <person name="Yandava C."/>
            <person name="Haas B."/>
            <person name="Nusbaum C."/>
            <person name="Birren B."/>
        </authorList>
    </citation>
    <scope>NUCLEOTIDE SEQUENCE</scope>
    <source>
        <strain evidence="2">R3-111a-1</strain>
    </source>
</reference>
<proteinExistence type="predicted"/>
<keyword evidence="4" id="KW-1185">Reference proteome</keyword>
<dbReference type="EMBL" id="GL385395">
    <property type="protein sequence ID" value="EJT80710.1"/>
    <property type="molecule type" value="Genomic_DNA"/>
</dbReference>
<sequence length="332" mass="35401">MFETIMPRGVAKEEMPRGRREKEAETIEVLSLASLAPLHRSRAMCWPSESTQGASENMADDGMHSLGTAGLREGPRWGKAATSVTPPPPGLGLGVVSAARSGGVQLQVSWRLRSLLVENGGGRASAVPGPSVRDKEALTCPGKALGLWAAPLAAHKAIPSARWPTEMQQRCSNKSSSSSTTGAPEPAIRRPCGAVEAGVLGQGTVHLPPLAAFDRSRFWGSGPRLHLRATRPAPASTNSGVSQWGLASQLHVRALSWVAPWAYLGFTLVRFAHSGGPPVAWKQKSGDIKDSYIAAIDRSPIEISRRNDLPEPNAISIHRIRTIANHHLHLLG</sequence>
<dbReference type="HOGENOM" id="CLU_836893_0_0_1"/>
<dbReference type="Proteomes" id="UP000006039">
    <property type="component" value="Unassembled WGS sequence"/>
</dbReference>
<name>J3NHG7_GAET3</name>
<gene>
    <name evidence="3" type="primary">20341162</name>
    <name evidence="2" type="ORF">GGTG_00704</name>
</gene>
<reference evidence="3" key="4">
    <citation type="journal article" date="2015" name="G3 (Bethesda)">
        <title>Genome sequences of three phytopathogenic species of the Magnaporthaceae family of fungi.</title>
        <authorList>
            <person name="Okagaki L.H."/>
            <person name="Nunes C.C."/>
            <person name="Sailsbery J."/>
            <person name="Clay B."/>
            <person name="Brown D."/>
            <person name="John T."/>
            <person name="Oh Y."/>
            <person name="Young N."/>
            <person name="Fitzgerald M."/>
            <person name="Haas B.J."/>
            <person name="Zeng Q."/>
            <person name="Young S."/>
            <person name="Adiconis X."/>
            <person name="Fan L."/>
            <person name="Levin J.Z."/>
            <person name="Mitchell T.K."/>
            <person name="Okubara P.A."/>
            <person name="Farman M.L."/>
            <person name="Kohn L.M."/>
            <person name="Birren B."/>
            <person name="Ma L.-J."/>
            <person name="Dean R.A."/>
        </authorList>
    </citation>
    <scope>NUCLEOTIDE SEQUENCE</scope>
    <source>
        <strain evidence="3">R3-111a-1</strain>
    </source>
</reference>
<reference evidence="4" key="1">
    <citation type="submission" date="2010-07" db="EMBL/GenBank/DDBJ databases">
        <title>The genome sequence of Gaeumannomyces graminis var. tritici strain R3-111a-1.</title>
        <authorList>
            <consortium name="The Broad Institute Genome Sequencing Platform"/>
            <person name="Ma L.-J."/>
            <person name="Dead R."/>
            <person name="Young S."/>
            <person name="Zeng Q."/>
            <person name="Koehrsen M."/>
            <person name="Alvarado L."/>
            <person name="Berlin A."/>
            <person name="Chapman S.B."/>
            <person name="Chen Z."/>
            <person name="Freedman E."/>
            <person name="Gellesch M."/>
            <person name="Goldberg J."/>
            <person name="Griggs A."/>
            <person name="Gujja S."/>
            <person name="Heilman E.R."/>
            <person name="Heiman D."/>
            <person name="Hepburn T."/>
            <person name="Howarth C."/>
            <person name="Jen D."/>
            <person name="Larson L."/>
            <person name="Mehta T."/>
            <person name="Neiman D."/>
            <person name="Pearson M."/>
            <person name="Roberts A."/>
            <person name="Saif S."/>
            <person name="Shea T."/>
            <person name="Shenoy N."/>
            <person name="Sisk P."/>
            <person name="Stolte C."/>
            <person name="Sykes S."/>
            <person name="Walk T."/>
            <person name="White J."/>
            <person name="Yandava C."/>
            <person name="Haas B."/>
            <person name="Nusbaum C."/>
            <person name="Birren B."/>
        </authorList>
    </citation>
    <scope>NUCLEOTIDE SEQUENCE [LARGE SCALE GENOMIC DNA]</scope>
    <source>
        <strain evidence="4">R3-111a-1</strain>
    </source>
</reference>
<reference evidence="2" key="3">
    <citation type="submission" date="2010-09" db="EMBL/GenBank/DDBJ databases">
        <title>Annotation of Gaeumannomyces graminis var. tritici R3-111a-1.</title>
        <authorList>
            <consortium name="The Broad Institute Genome Sequencing Platform"/>
            <person name="Ma L.-J."/>
            <person name="Dead R."/>
            <person name="Young S.K."/>
            <person name="Zeng Q."/>
            <person name="Gargeya S."/>
            <person name="Fitzgerald M."/>
            <person name="Haas B."/>
            <person name="Abouelleil A."/>
            <person name="Alvarado L."/>
            <person name="Arachchi H.M."/>
            <person name="Berlin A."/>
            <person name="Brown A."/>
            <person name="Chapman S.B."/>
            <person name="Chen Z."/>
            <person name="Dunbar C."/>
            <person name="Freedman E."/>
            <person name="Gearin G."/>
            <person name="Gellesch M."/>
            <person name="Goldberg J."/>
            <person name="Griggs A."/>
            <person name="Gujja S."/>
            <person name="Heiman D."/>
            <person name="Howarth C."/>
            <person name="Larson L."/>
            <person name="Lui A."/>
            <person name="MacDonald P.J.P."/>
            <person name="Mehta T."/>
            <person name="Montmayeur A."/>
            <person name="Murphy C."/>
            <person name="Neiman D."/>
            <person name="Pearson M."/>
            <person name="Priest M."/>
            <person name="Roberts A."/>
            <person name="Saif S."/>
            <person name="Shea T."/>
            <person name="Shenoy N."/>
            <person name="Sisk P."/>
            <person name="Stolte C."/>
            <person name="Sykes S."/>
            <person name="Yandava C."/>
            <person name="Wortman J."/>
            <person name="Nusbaum C."/>
            <person name="Birren B."/>
        </authorList>
    </citation>
    <scope>NUCLEOTIDE SEQUENCE</scope>
    <source>
        <strain evidence="2">R3-111a-1</strain>
    </source>
</reference>
<feature type="region of interest" description="Disordered" evidence="1">
    <location>
        <begin position="163"/>
        <end position="187"/>
    </location>
</feature>
<reference evidence="3" key="5">
    <citation type="submission" date="2018-04" db="UniProtKB">
        <authorList>
            <consortium name="EnsemblFungi"/>
        </authorList>
    </citation>
    <scope>IDENTIFICATION</scope>
    <source>
        <strain evidence="3">R3-111a-1</strain>
    </source>
</reference>
<evidence type="ECO:0000313" key="4">
    <source>
        <dbReference type="Proteomes" id="UP000006039"/>
    </source>
</evidence>
<feature type="compositionally biased region" description="Basic and acidic residues" evidence="1">
    <location>
        <begin position="10"/>
        <end position="24"/>
    </location>
</feature>
<accession>J3NHG7</accession>
<dbReference type="VEuPathDB" id="FungiDB:GGTG_00704"/>
<evidence type="ECO:0000256" key="1">
    <source>
        <dbReference type="SAM" id="MobiDB-lite"/>
    </source>
</evidence>
<dbReference type="RefSeq" id="XP_009216719.1">
    <property type="nucleotide sequence ID" value="XM_009218455.1"/>
</dbReference>
<evidence type="ECO:0000313" key="2">
    <source>
        <dbReference type="EMBL" id="EJT80710.1"/>
    </source>
</evidence>
<organism evidence="2">
    <name type="scientific">Gaeumannomyces tritici (strain R3-111a-1)</name>
    <name type="common">Wheat and barley take-all root rot fungus</name>
    <name type="synonym">Gaeumannomyces graminis var. tritici</name>
    <dbReference type="NCBI Taxonomy" id="644352"/>
    <lineage>
        <taxon>Eukaryota</taxon>
        <taxon>Fungi</taxon>
        <taxon>Dikarya</taxon>
        <taxon>Ascomycota</taxon>
        <taxon>Pezizomycotina</taxon>
        <taxon>Sordariomycetes</taxon>
        <taxon>Sordariomycetidae</taxon>
        <taxon>Magnaporthales</taxon>
        <taxon>Magnaporthaceae</taxon>
        <taxon>Gaeumannomyces</taxon>
    </lineage>
</organism>
<dbReference type="AlphaFoldDB" id="J3NHG7"/>
<evidence type="ECO:0000313" key="3">
    <source>
        <dbReference type="EnsemblFungi" id="EJT80710"/>
    </source>
</evidence>
<dbReference type="GeneID" id="20341162"/>